<sequence>MSPVFTGRTVLITGASGVLGRATAVAFGRAGANVVAAGRDRAELDRTVAAVEAAGGTASSVTVDVTDAASVAAMVGAAVERHGRLDVAFNNAGVFGALAPVADQDERAWSDVVDVNLKGVFLSMKHEIAAMRATGGGAIVNTSSRIGVHGRLPGASAYAASKAAVSVLTMNAAREHTGDGIRINAVSPGPIDSPMSLRPGETEADRADRMKASLPIGRVADADEVAAAVLWLASDEASYVVGTDLLVDGGSSA</sequence>
<proteinExistence type="inferred from homology"/>
<keyword evidence="5" id="KW-1185">Reference proteome</keyword>
<dbReference type="SMART" id="SM00822">
    <property type="entry name" value="PKS_KR"/>
    <property type="match status" value="1"/>
</dbReference>
<organism evidence="4 5">
    <name type="scientific">Actinomadura rayongensis</name>
    <dbReference type="NCBI Taxonomy" id="1429076"/>
    <lineage>
        <taxon>Bacteria</taxon>
        <taxon>Bacillati</taxon>
        <taxon>Actinomycetota</taxon>
        <taxon>Actinomycetes</taxon>
        <taxon>Streptosporangiales</taxon>
        <taxon>Thermomonosporaceae</taxon>
        <taxon>Actinomadura</taxon>
    </lineage>
</organism>
<dbReference type="InterPro" id="IPR036291">
    <property type="entry name" value="NAD(P)-bd_dom_sf"/>
</dbReference>
<gene>
    <name evidence="4" type="ORF">GQ466_15075</name>
</gene>
<keyword evidence="2" id="KW-0560">Oxidoreductase</keyword>
<dbReference type="RefSeq" id="WP_161103461.1">
    <property type="nucleotide sequence ID" value="NZ_JBHLYI010000010.1"/>
</dbReference>
<dbReference type="Gene3D" id="3.40.50.720">
    <property type="entry name" value="NAD(P)-binding Rossmann-like Domain"/>
    <property type="match status" value="1"/>
</dbReference>
<dbReference type="Pfam" id="PF13561">
    <property type="entry name" value="adh_short_C2"/>
    <property type="match status" value="1"/>
</dbReference>
<dbReference type="Proteomes" id="UP000431901">
    <property type="component" value="Unassembled WGS sequence"/>
</dbReference>
<accession>A0A6I4W707</accession>
<dbReference type="SUPFAM" id="SSF51735">
    <property type="entry name" value="NAD(P)-binding Rossmann-fold domains"/>
    <property type="match status" value="1"/>
</dbReference>
<dbReference type="GO" id="GO:0016491">
    <property type="term" value="F:oxidoreductase activity"/>
    <property type="evidence" value="ECO:0007669"/>
    <property type="project" value="UniProtKB-KW"/>
</dbReference>
<protein>
    <submittedName>
        <fullName evidence="4">SDR family oxidoreductase</fullName>
    </submittedName>
</protein>
<dbReference type="CDD" id="cd05233">
    <property type="entry name" value="SDR_c"/>
    <property type="match status" value="1"/>
</dbReference>
<dbReference type="EMBL" id="WUTW01000002">
    <property type="protein sequence ID" value="MXQ65358.1"/>
    <property type="molecule type" value="Genomic_DNA"/>
</dbReference>
<dbReference type="OrthoDB" id="7064009at2"/>
<dbReference type="InterPro" id="IPR057326">
    <property type="entry name" value="KR_dom"/>
</dbReference>
<dbReference type="PANTHER" id="PTHR24321">
    <property type="entry name" value="DEHYDROGENASES, SHORT CHAIN"/>
    <property type="match status" value="1"/>
</dbReference>
<evidence type="ECO:0000313" key="5">
    <source>
        <dbReference type="Proteomes" id="UP000431901"/>
    </source>
</evidence>
<comment type="similarity">
    <text evidence="1">Belongs to the short-chain dehydrogenases/reductases (SDR) family.</text>
</comment>
<dbReference type="PRINTS" id="PR00080">
    <property type="entry name" value="SDRFAMILY"/>
</dbReference>
<evidence type="ECO:0000259" key="3">
    <source>
        <dbReference type="SMART" id="SM00822"/>
    </source>
</evidence>
<reference evidence="4 5" key="1">
    <citation type="submission" date="2019-12" db="EMBL/GenBank/DDBJ databases">
        <title>Nocardia macrotermitis sp. nov. and Nocardia aurantia sp. nov., isolated from the gut of the fungus growing-termite Macrotermes natalensis.</title>
        <authorList>
            <person name="Christine B."/>
            <person name="Rene B."/>
        </authorList>
    </citation>
    <scope>NUCLEOTIDE SEQUENCE [LARGE SCALE GENOMIC DNA]</scope>
    <source>
        <strain evidence="4 5">DSM 102126</strain>
    </source>
</reference>
<dbReference type="FunFam" id="3.40.50.720:FF:000084">
    <property type="entry name" value="Short-chain dehydrogenase reductase"/>
    <property type="match status" value="1"/>
</dbReference>
<dbReference type="PRINTS" id="PR00081">
    <property type="entry name" value="GDHRDH"/>
</dbReference>
<evidence type="ECO:0000313" key="4">
    <source>
        <dbReference type="EMBL" id="MXQ65358.1"/>
    </source>
</evidence>
<evidence type="ECO:0000256" key="2">
    <source>
        <dbReference type="ARBA" id="ARBA00023002"/>
    </source>
</evidence>
<name>A0A6I4W707_9ACTN</name>
<comment type="caution">
    <text evidence="4">The sequence shown here is derived from an EMBL/GenBank/DDBJ whole genome shotgun (WGS) entry which is preliminary data.</text>
</comment>
<dbReference type="AlphaFoldDB" id="A0A6I4W707"/>
<evidence type="ECO:0000256" key="1">
    <source>
        <dbReference type="ARBA" id="ARBA00006484"/>
    </source>
</evidence>
<dbReference type="PANTHER" id="PTHR24321:SF15">
    <property type="entry name" value="OXIDOREDUCTASE UCPA"/>
    <property type="match status" value="1"/>
</dbReference>
<dbReference type="InterPro" id="IPR002347">
    <property type="entry name" value="SDR_fam"/>
</dbReference>
<feature type="domain" description="Ketoreductase" evidence="3">
    <location>
        <begin position="8"/>
        <end position="189"/>
    </location>
</feature>